<gene>
    <name evidence="2" type="ORF">E2C01_004869</name>
</gene>
<evidence type="ECO:0000313" key="3">
    <source>
        <dbReference type="Proteomes" id="UP000324222"/>
    </source>
</evidence>
<name>A0A5B7CTH4_PORTR</name>
<sequence>MLSVSYNCGALVISQANMRHNHDVSCEMAPFYAINRRITNAELKEVADVVEVMSNSRALQHFLRVQFRRATTLQDAKNIRSRVKAMKTTQGNVAKSPGSEDEEEEEEEEADGDMIMDSSAQGVHFRKEEVVRKIDRDECDYWGEATIAKTAKRQEHQQQHQEGEMIAEVEREEQEPELDLDVRREVLGEVRTRLFSVMENCDSRVFKERISVIEKLIEGWENNDPVHVQYLEKTNCRARTIGNTHCINTSLERIETKDDMNANSFTSFDSLNVALPVMEIKGESQFFPLQVNKKLAIVQHKSQPRVTNMIEITNEHSPIISNKSSNIQCSMERENYKNERRPVVLSIVKGFVGGCDQAVEVEIEVDGEVARVKGVKREPLDYYEEYMTSSRNIT</sequence>
<accession>A0A5B7CTH4</accession>
<reference evidence="2 3" key="1">
    <citation type="submission" date="2019-05" db="EMBL/GenBank/DDBJ databases">
        <title>Another draft genome of Portunus trituberculatus and its Hox gene families provides insights of decapod evolution.</title>
        <authorList>
            <person name="Jeong J.-H."/>
            <person name="Song I."/>
            <person name="Kim S."/>
            <person name="Choi T."/>
            <person name="Kim D."/>
            <person name="Ryu S."/>
            <person name="Kim W."/>
        </authorList>
    </citation>
    <scope>NUCLEOTIDE SEQUENCE [LARGE SCALE GENOMIC DNA]</scope>
    <source>
        <tissue evidence="2">Muscle</tissue>
    </source>
</reference>
<evidence type="ECO:0000256" key="1">
    <source>
        <dbReference type="SAM" id="MobiDB-lite"/>
    </source>
</evidence>
<evidence type="ECO:0008006" key="4">
    <source>
        <dbReference type="Google" id="ProtNLM"/>
    </source>
</evidence>
<dbReference type="EMBL" id="VSRR010000202">
    <property type="protein sequence ID" value="MPC12191.1"/>
    <property type="molecule type" value="Genomic_DNA"/>
</dbReference>
<organism evidence="2 3">
    <name type="scientific">Portunus trituberculatus</name>
    <name type="common">Swimming crab</name>
    <name type="synonym">Neptunus trituberculatus</name>
    <dbReference type="NCBI Taxonomy" id="210409"/>
    <lineage>
        <taxon>Eukaryota</taxon>
        <taxon>Metazoa</taxon>
        <taxon>Ecdysozoa</taxon>
        <taxon>Arthropoda</taxon>
        <taxon>Crustacea</taxon>
        <taxon>Multicrustacea</taxon>
        <taxon>Malacostraca</taxon>
        <taxon>Eumalacostraca</taxon>
        <taxon>Eucarida</taxon>
        <taxon>Decapoda</taxon>
        <taxon>Pleocyemata</taxon>
        <taxon>Brachyura</taxon>
        <taxon>Eubrachyura</taxon>
        <taxon>Portunoidea</taxon>
        <taxon>Portunidae</taxon>
        <taxon>Portuninae</taxon>
        <taxon>Portunus</taxon>
    </lineage>
</organism>
<feature type="region of interest" description="Disordered" evidence="1">
    <location>
        <begin position="85"/>
        <end position="113"/>
    </location>
</feature>
<protein>
    <recommendedName>
        <fullName evidence="4">FAR1 domain-containing protein</fullName>
    </recommendedName>
</protein>
<keyword evidence="3" id="KW-1185">Reference proteome</keyword>
<dbReference type="Proteomes" id="UP000324222">
    <property type="component" value="Unassembled WGS sequence"/>
</dbReference>
<evidence type="ECO:0000313" key="2">
    <source>
        <dbReference type="EMBL" id="MPC12191.1"/>
    </source>
</evidence>
<dbReference type="AlphaFoldDB" id="A0A5B7CTH4"/>
<dbReference type="OrthoDB" id="5915810at2759"/>
<feature type="compositionally biased region" description="Acidic residues" evidence="1">
    <location>
        <begin position="99"/>
        <end position="113"/>
    </location>
</feature>
<comment type="caution">
    <text evidence="2">The sequence shown here is derived from an EMBL/GenBank/DDBJ whole genome shotgun (WGS) entry which is preliminary data.</text>
</comment>
<proteinExistence type="predicted"/>